<reference evidence="16" key="1">
    <citation type="submission" date="2019-10" db="EMBL/GenBank/DDBJ databases">
        <authorList>
            <consortium name="DOE Joint Genome Institute"/>
            <person name="Kuo A."/>
            <person name="Miyauchi S."/>
            <person name="Kiss E."/>
            <person name="Drula E."/>
            <person name="Kohler A."/>
            <person name="Sanchez-Garcia M."/>
            <person name="Andreopoulos B."/>
            <person name="Barry K.W."/>
            <person name="Bonito G."/>
            <person name="Buee M."/>
            <person name="Carver A."/>
            <person name="Chen C."/>
            <person name="Cichocki N."/>
            <person name="Clum A."/>
            <person name="Culley D."/>
            <person name="Crous P.W."/>
            <person name="Fauchery L."/>
            <person name="Girlanda M."/>
            <person name="Hayes R."/>
            <person name="Keri Z."/>
            <person name="LaButti K."/>
            <person name="Lipzen A."/>
            <person name="Lombard V."/>
            <person name="Magnuson J."/>
            <person name="Maillard F."/>
            <person name="Morin E."/>
            <person name="Murat C."/>
            <person name="Nolan M."/>
            <person name="Ohm R."/>
            <person name="Pangilinan J."/>
            <person name="Pereira M."/>
            <person name="Perotto S."/>
            <person name="Peter M."/>
            <person name="Riley R."/>
            <person name="Sitrit Y."/>
            <person name="Stielow B."/>
            <person name="Szollosi G."/>
            <person name="Zifcakova L."/>
            <person name="Stursova M."/>
            <person name="Spatafora J.W."/>
            <person name="Tedersoo L."/>
            <person name="Vaario L.-M."/>
            <person name="Yamada A."/>
            <person name="Yan M."/>
            <person name="Wang P."/>
            <person name="Xu J."/>
            <person name="Bruns T."/>
            <person name="Baldrian P."/>
            <person name="Vilgalys R."/>
            <person name="Henrissat B."/>
            <person name="Grigoriev I.V."/>
            <person name="Hibbett D."/>
            <person name="Nagy L.G."/>
            <person name="Martin F.M."/>
        </authorList>
    </citation>
    <scope>NUCLEOTIDE SEQUENCE</scope>
    <source>
        <strain evidence="16">Prilba</strain>
    </source>
</reference>
<evidence type="ECO:0000256" key="11">
    <source>
        <dbReference type="ARBA" id="ARBA00034535"/>
    </source>
</evidence>
<evidence type="ECO:0000256" key="12">
    <source>
        <dbReference type="ARBA" id="ARBA00046271"/>
    </source>
</evidence>
<protein>
    <recommendedName>
        <fullName evidence="11">Peroxisomal membrane protein PEX13</fullName>
    </recommendedName>
    <alternativeName>
        <fullName evidence="10">Peroxin-13</fullName>
    </alternativeName>
</protein>
<evidence type="ECO:0000256" key="9">
    <source>
        <dbReference type="ARBA" id="ARBA00023140"/>
    </source>
</evidence>
<dbReference type="Pfam" id="PF04088">
    <property type="entry name" value="Peroxin-13_N"/>
    <property type="match status" value="1"/>
</dbReference>
<organism evidence="16 17">
    <name type="scientific">Russula ochroleuca</name>
    <dbReference type="NCBI Taxonomy" id="152965"/>
    <lineage>
        <taxon>Eukaryota</taxon>
        <taxon>Fungi</taxon>
        <taxon>Dikarya</taxon>
        <taxon>Basidiomycota</taxon>
        <taxon>Agaricomycotina</taxon>
        <taxon>Agaricomycetes</taxon>
        <taxon>Russulales</taxon>
        <taxon>Russulaceae</taxon>
        <taxon>Russula</taxon>
    </lineage>
</organism>
<dbReference type="SUPFAM" id="SSF50044">
    <property type="entry name" value="SH3-domain"/>
    <property type="match status" value="1"/>
</dbReference>
<reference evidence="16" key="2">
    <citation type="journal article" date="2020" name="Nat. Commun.">
        <title>Large-scale genome sequencing of mycorrhizal fungi provides insights into the early evolution of symbiotic traits.</title>
        <authorList>
            <person name="Miyauchi S."/>
            <person name="Kiss E."/>
            <person name="Kuo A."/>
            <person name="Drula E."/>
            <person name="Kohler A."/>
            <person name="Sanchez-Garcia M."/>
            <person name="Morin E."/>
            <person name="Andreopoulos B."/>
            <person name="Barry K.W."/>
            <person name="Bonito G."/>
            <person name="Buee M."/>
            <person name="Carver A."/>
            <person name="Chen C."/>
            <person name="Cichocki N."/>
            <person name="Clum A."/>
            <person name="Culley D."/>
            <person name="Crous P.W."/>
            <person name="Fauchery L."/>
            <person name="Girlanda M."/>
            <person name="Hayes R.D."/>
            <person name="Keri Z."/>
            <person name="LaButti K."/>
            <person name="Lipzen A."/>
            <person name="Lombard V."/>
            <person name="Magnuson J."/>
            <person name="Maillard F."/>
            <person name="Murat C."/>
            <person name="Nolan M."/>
            <person name="Ohm R.A."/>
            <person name="Pangilinan J."/>
            <person name="Pereira M.F."/>
            <person name="Perotto S."/>
            <person name="Peter M."/>
            <person name="Pfister S."/>
            <person name="Riley R."/>
            <person name="Sitrit Y."/>
            <person name="Stielow J.B."/>
            <person name="Szollosi G."/>
            <person name="Zifcakova L."/>
            <person name="Stursova M."/>
            <person name="Spatafora J.W."/>
            <person name="Tedersoo L."/>
            <person name="Vaario L.M."/>
            <person name="Yamada A."/>
            <person name="Yan M."/>
            <person name="Wang P."/>
            <person name="Xu J."/>
            <person name="Bruns T."/>
            <person name="Baldrian P."/>
            <person name="Vilgalys R."/>
            <person name="Dunand C."/>
            <person name="Henrissat B."/>
            <person name="Grigoriev I.V."/>
            <person name="Hibbett D."/>
            <person name="Nagy L.G."/>
            <person name="Martin F.M."/>
        </authorList>
    </citation>
    <scope>NUCLEOTIDE SEQUENCE</scope>
    <source>
        <strain evidence="16">Prilba</strain>
    </source>
</reference>
<dbReference type="GO" id="GO:1990429">
    <property type="term" value="C:peroxisomal importomer complex"/>
    <property type="evidence" value="ECO:0007669"/>
    <property type="project" value="TreeGrafter"/>
</dbReference>
<dbReference type="OrthoDB" id="10037838at2759"/>
<evidence type="ECO:0000256" key="1">
    <source>
        <dbReference type="ARBA" id="ARBA00006033"/>
    </source>
</evidence>
<dbReference type="PROSITE" id="PS50002">
    <property type="entry name" value="SH3"/>
    <property type="match status" value="1"/>
</dbReference>
<keyword evidence="7" id="KW-0811">Translocation</keyword>
<dbReference type="GO" id="GO:0016560">
    <property type="term" value="P:protein import into peroxisome matrix, docking"/>
    <property type="evidence" value="ECO:0007669"/>
    <property type="project" value="InterPro"/>
</dbReference>
<sequence length="412" mass="43951">MGSPPKPWERSGTIAAAAAASTSSPAVSTSLPAPAAPNTTSTSTNTVSSSSTTPPTVPARPASFASPAASTMTSPFASPFSAPYNRFAGASTFAPYGSSLYGGMGTYGGYSGYGYGMNGMNGMNSMYPGAYGGMGMYGQQGMPFDPSNPSVTQALESTTATTFALLHSVVQTFAGLAQMLESTFMATHSSFFALAGVIDQFAQLRNALGSVLGLFGLIRWLRDVLTGRRGSGNSTEMRSEFRQFLNGRPVQGPAAGPSQSPPPNASKKPLIFFFIAFLGIPYAMHKLVKILAEHAAQQQQQQQQQQHLQLHNPQQGQQQVLPPLDPSQLTFARTVFPFQASTQSELSLQENEIVAVMGKLDPGTGAEVDPRTEVETEWWKGRTREGREGWFPRKFVEVLGRKAQAPEAKKVD</sequence>
<dbReference type="InterPro" id="IPR001452">
    <property type="entry name" value="SH3_domain"/>
</dbReference>
<evidence type="ECO:0000256" key="6">
    <source>
        <dbReference type="ARBA" id="ARBA00022989"/>
    </source>
</evidence>
<keyword evidence="5" id="KW-0653">Protein transport</keyword>
<keyword evidence="3" id="KW-0813">Transport</keyword>
<evidence type="ECO:0000256" key="10">
    <source>
        <dbReference type="ARBA" id="ARBA00029693"/>
    </source>
</evidence>
<dbReference type="InterPro" id="IPR035463">
    <property type="entry name" value="Pex13"/>
</dbReference>
<comment type="similarity">
    <text evidence="1">Belongs to the peroxin-13 family.</text>
</comment>
<keyword evidence="2 13" id="KW-0728">SH3 domain</keyword>
<keyword evidence="6" id="KW-1133">Transmembrane helix</keyword>
<evidence type="ECO:0000259" key="15">
    <source>
        <dbReference type="PROSITE" id="PS50002"/>
    </source>
</evidence>
<dbReference type="InterPro" id="IPR007223">
    <property type="entry name" value="Peroxin-13_N"/>
</dbReference>
<dbReference type="Pfam" id="PF07653">
    <property type="entry name" value="SH3_2"/>
    <property type="match status" value="1"/>
</dbReference>
<gene>
    <name evidence="16" type="ORF">DFH94DRAFT_475239</name>
</gene>
<feature type="domain" description="SH3" evidence="15">
    <location>
        <begin position="327"/>
        <end position="401"/>
    </location>
</feature>
<dbReference type="InterPro" id="IPR036028">
    <property type="entry name" value="SH3-like_dom_sf"/>
</dbReference>
<dbReference type="Gene3D" id="2.30.30.40">
    <property type="entry name" value="SH3 Domains"/>
    <property type="match status" value="1"/>
</dbReference>
<evidence type="ECO:0000313" key="16">
    <source>
        <dbReference type="EMBL" id="KAF8480417.1"/>
    </source>
</evidence>
<feature type="region of interest" description="Disordered" evidence="14">
    <location>
        <begin position="1"/>
        <end position="65"/>
    </location>
</feature>
<evidence type="ECO:0000256" key="5">
    <source>
        <dbReference type="ARBA" id="ARBA00022927"/>
    </source>
</evidence>
<feature type="compositionally biased region" description="Low complexity" evidence="14">
    <location>
        <begin position="15"/>
        <end position="65"/>
    </location>
</feature>
<evidence type="ECO:0000256" key="14">
    <source>
        <dbReference type="SAM" id="MobiDB-lite"/>
    </source>
</evidence>
<evidence type="ECO:0000256" key="2">
    <source>
        <dbReference type="ARBA" id="ARBA00022443"/>
    </source>
</evidence>
<keyword evidence="8" id="KW-0472">Membrane</keyword>
<evidence type="ECO:0000256" key="4">
    <source>
        <dbReference type="ARBA" id="ARBA00022692"/>
    </source>
</evidence>
<comment type="caution">
    <text evidence="16">The sequence shown here is derived from an EMBL/GenBank/DDBJ whole genome shotgun (WGS) entry which is preliminary data.</text>
</comment>
<evidence type="ECO:0000256" key="7">
    <source>
        <dbReference type="ARBA" id="ARBA00023010"/>
    </source>
</evidence>
<proteinExistence type="inferred from homology"/>
<accession>A0A9P5MWG3</accession>
<dbReference type="EMBL" id="WHVB01000008">
    <property type="protein sequence ID" value="KAF8480417.1"/>
    <property type="molecule type" value="Genomic_DNA"/>
</dbReference>
<keyword evidence="17" id="KW-1185">Reference proteome</keyword>
<dbReference type="AlphaFoldDB" id="A0A9P5MWG3"/>
<dbReference type="GO" id="GO:0005778">
    <property type="term" value="C:peroxisomal membrane"/>
    <property type="evidence" value="ECO:0007669"/>
    <property type="project" value="UniProtKB-SubCell"/>
</dbReference>
<keyword evidence="4" id="KW-0812">Transmembrane</keyword>
<dbReference type="PANTHER" id="PTHR19332">
    <property type="entry name" value="PEROXISOMAL MEMBRANE PROTEIN PEX13"/>
    <property type="match status" value="1"/>
</dbReference>
<dbReference type="SMART" id="SM00326">
    <property type="entry name" value="SH3"/>
    <property type="match status" value="1"/>
</dbReference>
<feature type="region of interest" description="Disordered" evidence="14">
    <location>
        <begin position="302"/>
        <end position="324"/>
    </location>
</feature>
<evidence type="ECO:0000256" key="3">
    <source>
        <dbReference type="ARBA" id="ARBA00022448"/>
    </source>
</evidence>
<evidence type="ECO:0000256" key="8">
    <source>
        <dbReference type="ARBA" id="ARBA00023136"/>
    </source>
</evidence>
<evidence type="ECO:0000256" key="13">
    <source>
        <dbReference type="PROSITE-ProRule" id="PRU00192"/>
    </source>
</evidence>
<comment type="subcellular location">
    <subcellularLocation>
        <location evidence="12">Peroxisome membrane</location>
    </subcellularLocation>
</comment>
<dbReference type="Proteomes" id="UP000759537">
    <property type="component" value="Unassembled WGS sequence"/>
</dbReference>
<feature type="compositionally biased region" description="Low complexity" evidence="14">
    <location>
        <begin position="302"/>
        <end position="319"/>
    </location>
</feature>
<keyword evidence="9" id="KW-0576">Peroxisome</keyword>
<evidence type="ECO:0000313" key="17">
    <source>
        <dbReference type="Proteomes" id="UP000759537"/>
    </source>
</evidence>
<name>A0A9P5MWG3_9AGAM</name>
<dbReference type="PANTHER" id="PTHR19332:SF1">
    <property type="entry name" value="PEROXISOMAL MEMBRANE PROTEIN PEX13"/>
    <property type="match status" value="1"/>
</dbReference>